<dbReference type="AlphaFoldDB" id="A0A9P9IPP9"/>
<dbReference type="Proteomes" id="UP000700596">
    <property type="component" value="Unassembled WGS sequence"/>
</dbReference>
<organism evidence="1 2">
    <name type="scientific">Dendryphion nanum</name>
    <dbReference type="NCBI Taxonomy" id="256645"/>
    <lineage>
        <taxon>Eukaryota</taxon>
        <taxon>Fungi</taxon>
        <taxon>Dikarya</taxon>
        <taxon>Ascomycota</taxon>
        <taxon>Pezizomycotina</taxon>
        <taxon>Dothideomycetes</taxon>
        <taxon>Pleosporomycetidae</taxon>
        <taxon>Pleosporales</taxon>
        <taxon>Torulaceae</taxon>
        <taxon>Dendryphion</taxon>
    </lineage>
</organism>
<evidence type="ECO:0000313" key="1">
    <source>
        <dbReference type="EMBL" id="KAH7128462.1"/>
    </source>
</evidence>
<comment type="caution">
    <text evidence="1">The sequence shown here is derived from an EMBL/GenBank/DDBJ whole genome shotgun (WGS) entry which is preliminary data.</text>
</comment>
<reference evidence="1" key="1">
    <citation type="journal article" date="2021" name="Nat. Commun.">
        <title>Genetic determinants of endophytism in the Arabidopsis root mycobiome.</title>
        <authorList>
            <person name="Mesny F."/>
            <person name="Miyauchi S."/>
            <person name="Thiergart T."/>
            <person name="Pickel B."/>
            <person name="Atanasova L."/>
            <person name="Karlsson M."/>
            <person name="Huettel B."/>
            <person name="Barry K.W."/>
            <person name="Haridas S."/>
            <person name="Chen C."/>
            <person name="Bauer D."/>
            <person name="Andreopoulos W."/>
            <person name="Pangilinan J."/>
            <person name="LaButti K."/>
            <person name="Riley R."/>
            <person name="Lipzen A."/>
            <person name="Clum A."/>
            <person name="Drula E."/>
            <person name="Henrissat B."/>
            <person name="Kohler A."/>
            <person name="Grigoriev I.V."/>
            <person name="Martin F.M."/>
            <person name="Hacquard S."/>
        </authorList>
    </citation>
    <scope>NUCLEOTIDE SEQUENCE</scope>
    <source>
        <strain evidence="1">MPI-CAGE-CH-0243</strain>
    </source>
</reference>
<name>A0A9P9IPP9_9PLEO</name>
<proteinExistence type="predicted"/>
<evidence type="ECO:0000313" key="2">
    <source>
        <dbReference type="Proteomes" id="UP000700596"/>
    </source>
</evidence>
<sequence>MDPSYHAYPKPLELTPLPISLPTHHLCNIYLIQFEPKIGREESASILGVFSSYSTAFTSLQTWKKFLTLGISPSCTSTWSNGHGLIKIVPTTFHKQTTSKHAVPPKATTLRPSSAALPSRTIFLAIESTSLILHVEVYEEKRDAFTACGRFLQKRTELMKLCEGRKWMDEDGLGHIKGRSGGVFMKTDWHHWYVARFQMDEMR</sequence>
<dbReference type="EMBL" id="JAGMWT010000005">
    <property type="protein sequence ID" value="KAH7128462.1"/>
    <property type="molecule type" value="Genomic_DNA"/>
</dbReference>
<accession>A0A9P9IPP9</accession>
<keyword evidence="2" id="KW-1185">Reference proteome</keyword>
<gene>
    <name evidence="1" type="ORF">B0J11DRAFT_578669</name>
</gene>
<protein>
    <submittedName>
        <fullName evidence="1">Uncharacterized protein</fullName>
    </submittedName>
</protein>